<dbReference type="SUPFAM" id="SSF52129">
    <property type="entry name" value="Caspase-like"/>
    <property type="match status" value="1"/>
</dbReference>
<comment type="caution">
    <text evidence="3">The sequence shown here is derived from an EMBL/GenBank/DDBJ whole genome shotgun (WGS) entry which is preliminary data.</text>
</comment>
<dbReference type="RefSeq" id="WP_184845379.1">
    <property type="nucleotide sequence ID" value="NZ_JACHMN010000003.1"/>
</dbReference>
<evidence type="ECO:0000259" key="2">
    <source>
        <dbReference type="Pfam" id="PF01364"/>
    </source>
</evidence>
<dbReference type="Proteomes" id="UP000587527">
    <property type="component" value="Unassembled WGS sequence"/>
</dbReference>
<dbReference type="InterPro" id="IPR001769">
    <property type="entry name" value="Gingipain"/>
</dbReference>
<dbReference type="EMBL" id="JACHMN010000003">
    <property type="protein sequence ID" value="MBB5873793.1"/>
    <property type="molecule type" value="Genomic_DNA"/>
</dbReference>
<name>A0A841C3S8_9ACTN</name>
<evidence type="ECO:0000256" key="1">
    <source>
        <dbReference type="ARBA" id="ARBA00022729"/>
    </source>
</evidence>
<evidence type="ECO:0000313" key="4">
    <source>
        <dbReference type="Proteomes" id="UP000587527"/>
    </source>
</evidence>
<proteinExistence type="predicted"/>
<evidence type="ECO:0000313" key="3">
    <source>
        <dbReference type="EMBL" id="MBB5873793.1"/>
    </source>
</evidence>
<organism evidence="3 4">
    <name type="scientific">Allocatelliglobosispora scoriae</name>
    <dbReference type="NCBI Taxonomy" id="643052"/>
    <lineage>
        <taxon>Bacteria</taxon>
        <taxon>Bacillati</taxon>
        <taxon>Actinomycetota</taxon>
        <taxon>Actinomycetes</taxon>
        <taxon>Micromonosporales</taxon>
        <taxon>Micromonosporaceae</taxon>
        <taxon>Allocatelliglobosispora</taxon>
    </lineage>
</organism>
<keyword evidence="4" id="KW-1185">Reference proteome</keyword>
<dbReference type="AlphaFoldDB" id="A0A841C3S8"/>
<keyword evidence="1" id="KW-0732">Signal</keyword>
<dbReference type="InterPro" id="IPR029030">
    <property type="entry name" value="Caspase-like_dom_sf"/>
</dbReference>
<gene>
    <name evidence="3" type="ORF">F4553_007227</name>
</gene>
<dbReference type="GO" id="GO:0006508">
    <property type="term" value="P:proteolysis"/>
    <property type="evidence" value="ECO:0007669"/>
    <property type="project" value="InterPro"/>
</dbReference>
<dbReference type="InterPro" id="IPR038490">
    <property type="entry name" value="Gingipain_propep_sf"/>
</dbReference>
<dbReference type="Gene3D" id="3.40.50.1460">
    <property type="match status" value="1"/>
</dbReference>
<dbReference type="Gene3D" id="2.60.40.3800">
    <property type="match status" value="1"/>
</dbReference>
<sequence>MSISRHEGNQVDVALTYSPKDVVIKSTPYGALITLDGAAGVGEPGDPALPRAVVRVALPEGAIAVSATAEVIETRQLSKEPVLLAPVQPLRAGIKESLRRTRLGGEREAAPVPAIVLPNLERYARLMAEPRPVARLLAVGDGQAPVATVEINPLALDEAGHLILHEQITVTIGYRLQDEVTRAQKWRDVTQGRFTSATQAADHFNLLRNLVLNPDDVVRVPPWLDEIVVIRNAEYLVITDRHYWNAETITAVASIADGDPVAEFERLAAWKRARGLSARVVTVTDIVGGHYGDFRTGARDLPEVIRNFVKHARRSWGTRWLLLGGDTEIVPTRIADGGFLAEVTPGSANPPAAGGSHWAGTELHINTTGMAIWWGADSENTLIRPDTGLVVPYDPTGTAALGWHFTTDNSYATACGYPTDFVVAKGSAAQLNTTLRFLYHWNKIPTDFYYASLIGTGYGVSGRHDWDFRGNGVYGEHGVADVDDPDVITWQAHVSVGRAPVNGAMQARTFVTKVLTYEQMPQAALPFGPSYERGMVVVGDSWGGRIGVWPATMSALGENQYVHPARADHSVIQLTAAEIPISYHLFAQVADNDLRQIPYDAAVRSGGRGWHYCLSATDVTPSTRTFDFGPGMRFRLPVPSGFIAVYSDRAEELTPTLYILDEPVADGSMLDQEQVVDIARASLHGITTIDRLYTDEVDLPAGRPAGARHLHRASLTEALNKAPHLVSLSGHGSMDGVAYLDGAMASTLSNGLPGFIAYADSCLTGAFEWGEAMSEQLLTNPDGGAVAYIGNSRFSWIGVGDDFQRLFWQRLSTTRNLGLLADSRCELVHTAGLHPTNTKWVVLSLNLLGDPEMPIWTRAPRKVRIPRTIPVIKEWEWPIRDDLRRLVPDAVLTIIAHGQTVNVRADAGGIVRIDTSTLVAPGATVEVEVIVTAPGHAPDRGHVTLVGAAPSSPVSLLAGYADNAYADDQPTSILGIPASQSGIDPANLTRDFRFVAE</sequence>
<accession>A0A841C3S8</accession>
<dbReference type="Pfam" id="PF01364">
    <property type="entry name" value="Peptidase_C25"/>
    <property type="match status" value="1"/>
</dbReference>
<protein>
    <recommendedName>
        <fullName evidence="2">Gingipain domain-containing protein</fullName>
    </recommendedName>
</protein>
<reference evidence="3 4" key="1">
    <citation type="submission" date="2020-08" db="EMBL/GenBank/DDBJ databases">
        <title>Sequencing the genomes of 1000 actinobacteria strains.</title>
        <authorList>
            <person name="Klenk H.-P."/>
        </authorList>
    </citation>
    <scope>NUCLEOTIDE SEQUENCE [LARGE SCALE GENOMIC DNA]</scope>
    <source>
        <strain evidence="3 4">DSM 45362</strain>
    </source>
</reference>
<dbReference type="InterPro" id="IPR029031">
    <property type="entry name" value="Gingipain_N_sf"/>
</dbReference>
<dbReference type="Gene3D" id="3.40.50.10390">
    <property type="entry name" value="Gingipain r, domain 1"/>
    <property type="match status" value="1"/>
</dbReference>
<feature type="domain" description="Gingipain" evidence="2">
    <location>
        <begin position="235"/>
        <end position="854"/>
    </location>
</feature>
<dbReference type="GO" id="GO:0008234">
    <property type="term" value="F:cysteine-type peptidase activity"/>
    <property type="evidence" value="ECO:0007669"/>
    <property type="project" value="InterPro"/>
</dbReference>